<dbReference type="Gene3D" id="3.40.630.30">
    <property type="match status" value="1"/>
</dbReference>
<evidence type="ECO:0000256" key="2">
    <source>
        <dbReference type="ARBA" id="ARBA00012923"/>
    </source>
</evidence>
<proteinExistence type="inferred from homology"/>
<keyword evidence="4" id="KW-0012">Acyltransferase</keyword>
<name>A0A448XFJ2_9PLAT</name>
<dbReference type="InterPro" id="IPR022676">
    <property type="entry name" value="NMT_N"/>
</dbReference>
<dbReference type="EC" id="2.3.1.97" evidence="2"/>
<reference evidence="6" key="1">
    <citation type="submission" date="2018-11" db="EMBL/GenBank/DDBJ databases">
        <authorList>
            <consortium name="Pathogen Informatics"/>
        </authorList>
    </citation>
    <scope>NUCLEOTIDE SEQUENCE</scope>
</reference>
<dbReference type="InterPro" id="IPR016181">
    <property type="entry name" value="Acyl_CoA_acyltransferase"/>
</dbReference>
<dbReference type="OrthoDB" id="6270299at2759"/>
<dbReference type="EMBL" id="CAAALY010249568">
    <property type="protein sequence ID" value="VEL35321.1"/>
    <property type="molecule type" value="Genomic_DNA"/>
</dbReference>
<dbReference type="Pfam" id="PF01233">
    <property type="entry name" value="NMT"/>
    <property type="match status" value="1"/>
</dbReference>
<evidence type="ECO:0000313" key="7">
    <source>
        <dbReference type="Proteomes" id="UP000784294"/>
    </source>
</evidence>
<dbReference type="Proteomes" id="UP000784294">
    <property type="component" value="Unassembled WGS sequence"/>
</dbReference>
<keyword evidence="3" id="KW-0808">Transferase</keyword>
<gene>
    <name evidence="6" type="ORF">PXEA_LOCUS28761</name>
</gene>
<evidence type="ECO:0000256" key="1">
    <source>
        <dbReference type="ARBA" id="ARBA00009469"/>
    </source>
</evidence>
<dbReference type="SUPFAM" id="SSF55729">
    <property type="entry name" value="Acyl-CoA N-acyltransferases (Nat)"/>
    <property type="match status" value="1"/>
</dbReference>
<accession>A0A448XFJ2</accession>
<evidence type="ECO:0000256" key="4">
    <source>
        <dbReference type="ARBA" id="ARBA00023315"/>
    </source>
</evidence>
<sequence length="92" mass="10962">MSKFFLFYIYFIDEPITDNCEIEEDKSLDQIRKEPYSLPSGFYWSSVDLENSHQVSRFIRLDKKHWYPKGVFELFSIQTTVYLIAITGPHTT</sequence>
<dbReference type="AlphaFoldDB" id="A0A448XFJ2"/>
<comment type="similarity">
    <text evidence="1">Belongs to the NMT family.</text>
</comment>
<dbReference type="GO" id="GO:0004379">
    <property type="term" value="F:glycylpeptide N-tetradecanoyltransferase activity"/>
    <property type="evidence" value="ECO:0007669"/>
    <property type="project" value="UniProtKB-EC"/>
</dbReference>
<evidence type="ECO:0000313" key="6">
    <source>
        <dbReference type="EMBL" id="VEL35321.1"/>
    </source>
</evidence>
<keyword evidence="7" id="KW-1185">Reference proteome</keyword>
<protein>
    <recommendedName>
        <fullName evidence="2">glycylpeptide N-tetradecanoyltransferase</fullName>
        <ecNumber evidence="2">2.3.1.97</ecNumber>
    </recommendedName>
</protein>
<comment type="caution">
    <text evidence="6">The sequence shown here is derived from an EMBL/GenBank/DDBJ whole genome shotgun (WGS) entry which is preliminary data.</text>
</comment>
<evidence type="ECO:0000259" key="5">
    <source>
        <dbReference type="Pfam" id="PF01233"/>
    </source>
</evidence>
<evidence type="ECO:0000256" key="3">
    <source>
        <dbReference type="ARBA" id="ARBA00022679"/>
    </source>
</evidence>
<feature type="domain" description="Glycylpeptide N-tetradecanoyltransferase N-terminal" evidence="5">
    <location>
        <begin position="22"/>
        <end position="66"/>
    </location>
</feature>
<organism evidence="6 7">
    <name type="scientific">Protopolystoma xenopodis</name>
    <dbReference type="NCBI Taxonomy" id="117903"/>
    <lineage>
        <taxon>Eukaryota</taxon>
        <taxon>Metazoa</taxon>
        <taxon>Spiralia</taxon>
        <taxon>Lophotrochozoa</taxon>
        <taxon>Platyhelminthes</taxon>
        <taxon>Monogenea</taxon>
        <taxon>Polyopisthocotylea</taxon>
        <taxon>Polystomatidea</taxon>
        <taxon>Polystomatidae</taxon>
        <taxon>Protopolystoma</taxon>
    </lineage>
</organism>